<name>A0ABW2Z9F1_9FLAO</name>
<dbReference type="Gene3D" id="3.10.310.30">
    <property type="match status" value="1"/>
</dbReference>
<keyword evidence="3" id="KW-0378">Hydrolase</keyword>
<dbReference type="InterPro" id="IPR038763">
    <property type="entry name" value="DHH_sf"/>
</dbReference>
<feature type="domain" description="DDH" evidence="1">
    <location>
        <begin position="18"/>
        <end position="170"/>
    </location>
</feature>
<accession>A0ABW2Z9F1</accession>
<dbReference type="SUPFAM" id="SSF64182">
    <property type="entry name" value="DHH phosphoesterases"/>
    <property type="match status" value="1"/>
</dbReference>
<keyword evidence="4" id="KW-1185">Reference proteome</keyword>
<dbReference type="InterPro" id="IPR051319">
    <property type="entry name" value="Oligoribo/pAp-PDE_c-di-AMP_PDE"/>
</dbReference>
<reference evidence="4" key="1">
    <citation type="journal article" date="2019" name="Int. J. Syst. Evol. Microbiol.">
        <title>The Global Catalogue of Microorganisms (GCM) 10K type strain sequencing project: providing services to taxonomists for standard genome sequencing and annotation.</title>
        <authorList>
            <consortium name="The Broad Institute Genomics Platform"/>
            <consortium name="The Broad Institute Genome Sequencing Center for Infectious Disease"/>
            <person name="Wu L."/>
            <person name="Ma J."/>
        </authorList>
    </citation>
    <scope>NUCLEOTIDE SEQUENCE [LARGE SCALE GENOMIC DNA]</scope>
    <source>
        <strain evidence="4">CCUG 60022</strain>
    </source>
</reference>
<dbReference type="EMBL" id="JBHTIC010000008">
    <property type="protein sequence ID" value="MFD0762591.1"/>
    <property type="molecule type" value="Genomic_DNA"/>
</dbReference>
<dbReference type="Pfam" id="PF02272">
    <property type="entry name" value="DHHA1"/>
    <property type="match status" value="1"/>
</dbReference>
<dbReference type="EC" id="3.1.3.7" evidence="3"/>
<dbReference type="PANTHER" id="PTHR47618">
    <property type="entry name" value="BIFUNCTIONAL OLIGORIBONUCLEASE AND PAP PHOSPHATASE NRNA"/>
    <property type="match status" value="1"/>
</dbReference>
<protein>
    <submittedName>
        <fullName evidence="3">Bifunctional oligoribonuclease/PAP phosphatase NrnA</fullName>
        <ecNumber evidence="3">3.1.3.7</ecNumber>
    </submittedName>
</protein>
<organism evidence="3 4">
    <name type="scientific">Lutibacter aestuarii</name>
    <dbReference type="NCBI Taxonomy" id="861111"/>
    <lineage>
        <taxon>Bacteria</taxon>
        <taxon>Pseudomonadati</taxon>
        <taxon>Bacteroidota</taxon>
        <taxon>Flavobacteriia</taxon>
        <taxon>Flavobacteriales</taxon>
        <taxon>Flavobacteriaceae</taxon>
        <taxon>Lutibacter</taxon>
    </lineage>
</organism>
<comment type="caution">
    <text evidence="3">The sequence shown here is derived from an EMBL/GenBank/DDBJ whole genome shotgun (WGS) entry which is preliminary data.</text>
</comment>
<dbReference type="InterPro" id="IPR001667">
    <property type="entry name" value="DDH_dom"/>
</dbReference>
<feature type="domain" description="DHHA1" evidence="2">
    <location>
        <begin position="246"/>
        <end position="316"/>
    </location>
</feature>
<dbReference type="Pfam" id="PF01368">
    <property type="entry name" value="DHH"/>
    <property type="match status" value="1"/>
</dbReference>
<gene>
    <name evidence="3" type="ORF">ACFQZW_10895</name>
</gene>
<dbReference type="PANTHER" id="PTHR47618:SF1">
    <property type="entry name" value="BIFUNCTIONAL OLIGORIBONUCLEASE AND PAP PHOSPHATASE NRNA"/>
    <property type="match status" value="1"/>
</dbReference>
<evidence type="ECO:0000259" key="2">
    <source>
        <dbReference type="Pfam" id="PF02272"/>
    </source>
</evidence>
<sequence length="343" mass="38453">MKKSDISEVSALLATPQNIVIVPHKNPDGDAIGACLAMYHYLNLKGHKATVVSPNDYPNFLKWLPGSKEVYKFDMQNRQSKKAIDEAAIIFLLDFNALHRVGSDMENTLKDFKGDFIMIDHHQEPEAVAKFLFSDTSICSTCQMVYHFLEMLEDEDSINKEIATCLYTGIMTDTGSFRFPSTTSTTHQIIANLIDKGADNAKIHNNVYDTNSYGRLQLLGRALSNLVVIDQLKTAYITLTQDELNEFSFQKGDTEGIVNYGLSLDEIVFAAIFIEDTDQQIIKISFRSKGSFSVNKFAREHFNGGGHDNAAGGRTEISLDATVSKFLSILPNYQHELYNSYEK</sequence>
<dbReference type="InterPro" id="IPR003156">
    <property type="entry name" value="DHHA1_dom"/>
</dbReference>
<dbReference type="Gene3D" id="3.90.1640.10">
    <property type="entry name" value="inorganic pyrophosphatase (n-terminal core)"/>
    <property type="match status" value="1"/>
</dbReference>
<dbReference type="RefSeq" id="WP_386782959.1">
    <property type="nucleotide sequence ID" value="NZ_JBHTIC010000008.1"/>
</dbReference>
<evidence type="ECO:0000313" key="4">
    <source>
        <dbReference type="Proteomes" id="UP001597032"/>
    </source>
</evidence>
<evidence type="ECO:0000313" key="3">
    <source>
        <dbReference type="EMBL" id="MFD0762591.1"/>
    </source>
</evidence>
<evidence type="ECO:0000259" key="1">
    <source>
        <dbReference type="Pfam" id="PF01368"/>
    </source>
</evidence>
<dbReference type="GO" id="GO:0008441">
    <property type="term" value="F:3'(2'),5'-bisphosphate nucleotidase activity"/>
    <property type="evidence" value="ECO:0007669"/>
    <property type="project" value="UniProtKB-EC"/>
</dbReference>
<proteinExistence type="predicted"/>
<dbReference type="Proteomes" id="UP001597032">
    <property type="component" value="Unassembled WGS sequence"/>
</dbReference>